<organism evidence="2 3">
    <name type="scientific">Desulfonema magnum</name>
    <dbReference type="NCBI Taxonomy" id="45655"/>
    <lineage>
        <taxon>Bacteria</taxon>
        <taxon>Pseudomonadati</taxon>
        <taxon>Thermodesulfobacteriota</taxon>
        <taxon>Desulfobacteria</taxon>
        <taxon>Desulfobacterales</taxon>
        <taxon>Desulfococcaceae</taxon>
        <taxon>Desulfonema</taxon>
    </lineage>
</organism>
<protein>
    <submittedName>
        <fullName evidence="2">Roadblock/LC7 domain-containing protein</fullName>
    </submittedName>
</protein>
<dbReference type="EMBL" id="CP061800">
    <property type="protein sequence ID" value="QTA86724.1"/>
    <property type="molecule type" value="Genomic_DNA"/>
</dbReference>
<gene>
    <name evidence="2" type="ORF">dnm_027480</name>
</gene>
<feature type="domain" description="Roadblock/LAMTOR2" evidence="1">
    <location>
        <begin position="30"/>
        <end position="121"/>
    </location>
</feature>
<sequence length="147" mass="16647">MRKEEDKQLAYEDNISFTDYSLGQEELERIENVLEEDLIRSGVHSVLLIDMAGNIIAQRDNGDCDHDLYSLAALASANFAAVDTMAKIVGEEEFSLLFHKGENENIHFSKVNVEFLLITIFGKEVSLGLLRLKVAEAVQKINDMWNR</sequence>
<dbReference type="GO" id="GO:0005085">
    <property type="term" value="F:guanyl-nucleotide exchange factor activity"/>
    <property type="evidence" value="ECO:0007669"/>
    <property type="project" value="InterPro"/>
</dbReference>
<dbReference type="GO" id="GO:0032008">
    <property type="term" value="P:positive regulation of TOR signaling"/>
    <property type="evidence" value="ECO:0007669"/>
    <property type="project" value="InterPro"/>
</dbReference>
<dbReference type="Proteomes" id="UP000663722">
    <property type="component" value="Chromosome"/>
</dbReference>
<dbReference type="AlphaFoldDB" id="A0A975BKG1"/>
<dbReference type="GO" id="GO:0060090">
    <property type="term" value="F:molecular adaptor activity"/>
    <property type="evidence" value="ECO:0007669"/>
    <property type="project" value="InterPro"/>
</dbReference>
<evidence type="ECO:0000313" key="3">
    <source>
        <dbReference type="Proteomes" id="UP000663722"/>
    </source>
</evidence>
<evidence type="ECO:0000259" key="1">
    <source>
        <dbReference type="SMART" id="SM00960"/>
    </source>
</evidence>
<dbReference type="Gene3D" id="3.30.450.30">
    <property type="entry name" value="Dynein light chain 2a, cytoplasmic"/>
    <property type="match status" value="1"/>
</dbReference>
<reference evidence="2" key="1">
    <citation type="journal article" date="2021" name="Microb. Physiol.">
        <title>Proteogenomic Insights into the Physiology of Marine, Sulfate-Reducing, Filamentous Desulfonema limicola and Desulfonema magnum.</title>
        <authorList>
            <person name="Schnaars V."/>
            <person name="Wohlbrand L."/>
            <person name="Scheve S."/>
            <person name="Hinrichs C."/>
            <person name="Reinhardt R."/>
            <person name="Rabus R."/>
        </authorList>
    </citation>
    <scope>NUCLEOTIDE SEQUENCE</scope>
    <source>
        <strain evidence="2">4be13</strain>
    </source>
</reference>
<accession>A0A975BKG1</accession>
<evidence type="ECO:0000313" key="2">
    <source>
        <dbReference type="EMBL" id="QTA86724.1"/>
    </source>
</evidence>
<dbReference type="PANTHER" id="PTHR13323">
    <property type="entry name" value="LATE ENDOSOMAL/LYSOSOMAL MP1 INTERACTING PROTEIN"/>
    <property type="match status" value="1"/>
</dbReference>
<dbReference type="InterPro" id="IPR037587">
    <property type="entry name" value="LAMTOR2-like"/>
</dbReference>
<dbReference type="Pfam" id="PF03259">
    <property type="entry name" value="Robl_LC7"/>
    <property type="match status" value="1"/>
</dbReference>
<dbReference type="SMART" id="SM00960">
    <property type="entry name" value="Robl_LC7"/>
    <property type="match status" value="1"/>
</dbReference>
<dbReference type="KEGG" id="dmm:dnm_027480"/>
<proteinExistence type="predicted"/>
<keyword evidence="3" id="KW-1185">Reference proteome</keyword>
<name>A0A975BKG1_9BACT</name>
<dbReference type="SUPFAM" id="SSF103196">
    <property type="entry name" value="Roadblock/LC7 domain"/>
    <property type="match status" value="1"/>
</dbReference>
<dbReference type="InterPro" id="IPR004942">
    <property type="entry name" value="Roadblock/LAMTOR2_dom"/>
</dbReference>